<name>A0A916TVH2_9SPHN</name>
<reference evidence="7" key="1">
    <citation type="journal article" date="2014" name="Int. J. Syst. Evol. Microbiol.">
        <title>Complete genome sequence of Corynebacterium casei LMG S-19264T (=DSM 44701T), isolated from a smear-ripened cheese.</title>
        <authorList>
            <consortium name="US DOE Joint Genome Institute (JGI-PGF)"/>
            <person name="Walter F."/>
            <person name="Albersmeier A."/>
            <person name="Kalinowski J."/>
            <person name="Ruckert C."/>
        </authorList>
    </citation>
    <scope>NUCLEOTIDE SEQUENCE</scope>
    <source>
        <strain evidence="7">CGMCC 1.15095</strain>
    </source>
</reference>
<keyword evidence="8" id="KW-1185">Reference proteome</keyword>
<dbReference type="Pfam" id="PF02668">
    <property type="entry name" value="TauD"/>
    <property type="match status" value="1"/>
</dbReference>
<dbReference type="PANTHER" id="PTHR43779:SF3">
    <property type="entry name" value="(3R)-3-[(CARBOXYMETHYL)AMINO]FATTY ACID OXYGENASE_DECARBOXYLASE"/>
    <property type="match status" value="1"/>
</dbReference>
<dbReference type="AlphaFoldDB" id="A0A916TVH2"/>
<protein>
    <submittedName>
        <fullName evidence="7">Taurine catabolism dioxygenase</fullName>
    </submittedName>
</protein>
<evidence type="ECO:0000313" key="8">
    <source>
        <dbReference type="Proteomes" id="UP000608154"/>
    </source>
</evidence>
<comment type="caution">
    <text evidence="7">The sequence shown here is derived from an EMBL/GenBank/DDBJ whole genome shotgun (WGS) entry which is preliminary data.</text>
</comment>
<organism evidence="7 8">
    <name type="scientific">Novosphingobium endophyticum</name>
    <dbReference type="NCBI Taxonomy" id="1955250"/>
    <lineage>
        <taxon>Bacteria</taxon>
        <taxon>Pseudomonadati</taxon>
        <taxon>Pseudomonadota</taxon>
        <taxon>Alphaproteobacteria</taxon>
        <taxon>Sphingomonadales</taxon>
        <taxon>Sphingomonadaceae</taxon>
        <taxon>Novosphingobium</taxon>
    </lineage>
</organism>
<dbReference type="GO" id="GO:0016706">
    <property type="term" value="F:2-oxoglutarate-dependent dioxygenase activity"/>
    <property type="evidence" value="ECO:0007669"/>
    <property type="project" value="UniProtKB-ARBA"/>
</dbReference>
<keyword evidence="5" id="KW-0408">Iron</keyword>
<evidence type="ECO:0000256" key="4">
    <source>
        <dbReference type="ARBA" id="ARBA00023002"/>
    </source>
</evidence>
<dbReference type="InterPro" id="IPR003819">
    <property type="entry name" value="TauD/TfdA-like"/>
</dbReference>
<evidence type="ECO:0000256" key="2">
    <source>
        <dbReference type="ARBA" id="ARBA00022723"/>
    </source>
</evidence>
<dbReference type="GO" id="GO:0046872">
    <property type="term" value="F:metal ion binding"/>
    <property type="evidence" value="ECO:0007669"/>
    <property type="project" value="UniProtKB-KW"/>
</dbReference>
<evidence type="ECO:0000256" key="1">
    <source>
        <dbReference type="ARBA" id="ARBA00005896"/>
    </source>
</evidence>
<dbReference type="RefSeq" id="WP_229736482.1">
    <property type="nucleotide sequence ID" value="NZ_BMHK01000041.1"/>
</dbReference>
<dbReference type="PANTHER" id="PTHR43779">
    <property type="entry name" value="DIOXYGENASE RV0097-RELATED"/>
    <property type="match status" value="1"/>
</dbReference>
<evidence type="ECO:0000259" key="6">
    <source>
        <dbReference type="Pfam" id="PF02668"/>
    </source>
</evidence>
<evidence type="ECO:0000256" key="3">
    <source>
        <dbReference type="ARBA" id="ARBA00022964"/>
    </source>
</evidence>
<keyword evidence="3 7" id="KW-0223">Dioxygenase</keyword>
<dbReference type="InterPro" id="IPR051178">
    <property type="entry name" value="TfdA_dioxygenase"/>
</dbReference>
<feature type="domain" description="TauD/TfdA-like" evidence="6">
    <location>
        <begin position="13"/>
        <end position="275"/>
    </location>
</feature>
<dbReference type="InterPro" id="IPR042098">
    <property type="entry name" value="TauD-like_sf"/>
</dbReference>
<proteinExistence type="inferred from homology"/>
<sequence length="283" mass="32035">MSEVIEKVRLKFERIKPKVGARILNSKEEILSGEISDEIRGLLEEVGVLVFPKIDFTDEEQVAFTNSVGGTAQEMRGESVFKISLDRNVNKEAVEYLKGSLFWHVDGTMNRMPIRGSVLSSKVLPTWGGNTEFANCYTAYEDLSQETKDRLENLRVIHSMWNSQLYHCPEPTLAQLEDWMSKGEEGKGERELPLVYKHASGRKSLILGNTAERVVGLSARESAKLLHGLREHATSEPYHYAHEWSLGDAVMWDNTGTLHRAMPYDPDCGRMLHRTIIKGDSWG</sequence>
<dbReference type="Gene3D" id="3.60.130.10">
    <property type="entry name" value="Clavaminate synthase-like"/>
    <property type="match status" value="1"/>
</dbReference>
<dbReference type="SUPFAM" id="SSF51197">
    <property type="entry name" value="Clavaminate synthase-like"/>
    <property type="match status" value="1"/>
</dbReference>
<keyword evidence="2" id="KW-0479">Metal-binding</keyword>
<gene>
    <name evidence="7" type="ORF">GCM10011494_36180</name>
</gene>
<dbReference type="EMBL" id="BMHK01000041">
    <property type="protein sequence ID" value="GGC14130.1"/>
    <property type="molecule type" value="Genomic_DNA"/>
</dbReference>
<evidence type="ECO:0000313" key="7">
    <source>
        <dbReference type="EMBL" id="GGC14130.1"/>
    </source>
</evidence>
<reference evidence="7" key="2">
    <citation type="submission" date="2020-09" db="EMBL/GenBank/DDBJ databases">
        <authorList>
            <person name="Sun Q."/>
            <person name="Zhou Y."/>
        </authorList>
    </citation>
    <scope>NUCLEOTIDE SEQUENCE</scope>
    <source>
        <strain evidence="7">CGMCC 1.15095</strain>
    </source>
</reference>
<comment type="similarity">
    <text evidence="1">Belongs to the TfdA dioxygenase family.</text>
</comment>
<dbReference type="Proteomes" id="UP000608154">
    <property type="component" value="Unassembled WGS sequence"/>
</dbReference>
<accession>A0A916TVH2</accession>
<keyword evidence="4" id="KW-0560">Oxidoreductase</keyword>
<evidence type="ECO:0000256" key="5">
    <source>
        <dbReference type="ARBA" id="ARBA00023004"/>
    </source>
</evidence>